<dbReference type="GO" id="GO:0016020">
    <property type="term" value="C:membrane"/>
    <property type="evidence" value="ECO:0007669"/>
    <property type="project" value="TreeGrafter"/>
</dbReference>
<evidence type="ECO:0000256" key="2">
    <source>
        <dbReference type="ARBA" id="ARBA00022741"/>
    </source>
</evidence>
<dbReference type="GO" id="GO:0001727">
    <property type="term" value="F:lipid kinase activity"/>
    <property type="evidence" value="ECO:0007669"/>
    <property type="project" value="TreeGrafter"/>
</dbReference>
<dbReference type="InterPro" id="IPR017438">
    <property type="entry name" value="ATP-NAD_kinase_N"/>
</dbReference>
<dbReference type="InterPro" id="IPR045540">
    <property type="entry name" value="YegS/DAGK_C"/>
</dbReference>
<dbReference type="Pfam" id="PF00781">
    <property type="entry name" value="DAGK_cat"/>
    <property type="match status" value="1"/>
</dbReference>
<organism evidence="6 7">
    <name type="scientific">Brachionus calyciflorus</name>
    <dbReference type="NCBI Taxonomy" id="104777"/>
    <lineage>
        <taxon>Eukaryota</taxon>
        <taxon>Metazoa</taxon>
        <taxon>Spiralia</taxon>
        <taxon>Gnathifera</taxon>
        <taxon>Rotifera</taxon>
        <taxon>Eurotatoria</taxon>
        <taxon>Monogononta</taxon>
        <taxon>Pseudotrocha</taxon>
        <taxon>Ploima</taxon>
        <taxon>Brachionidae</taxon>
        <taxon>Brachionus</taxon>
    </lineage>
</organism>
<keyword evidence="7" id="KW-1185">Reference proteome</keyword>
<protein>
    <recommendedName>
        <fullName evidence="5">DAGKc domain-containing protein</fullName>
    </recommendedName>
</protein>
<feature type="domain" description="DAGKc" evidence="5">
    <location>
        <begin position="111"/>
        <end position="260"/>
    </location>
</feature>
<dbReference type="InterPro" id="IPR001206">
    <property type="entry name" value="Diacylglycerol_kinase_cat_dom"/>
</dbReference>
<keyword evidence="2" id="KW-0547">Nucleotide-binding</keyword>
<gene>
    <name evidence="6" type="ORF">OXX778_LOCUS1713</name>
</gene>
<dbReference type="GO" id="GO:0046512">
    <property type="term" value="P:sphingosine biosynthetic process"/>
    <property type="evidence" value="ECO:0007669"/>
    <property type="project" value="TreeGrafter"/>
</dbReference>
<evidence type="ECO:0000256" key="4">
    <source>
        <dbReference type="ARBA" id="ARBA00022840"/>
    </source>
</evidence>
<proteinExistence type="predicted"/>
<keyword evidence="3" id="KW-0418">Kinase</keyword>
<dbReference type="GO" id="GO:0005524">
    <property type="term" value="F:ATP binding"/>
    <property type="evidence" value="ECO:0007669"/>
    <property type="project" value="UniProtKB-KW"/>
</dbReference>
<dbReference type="InterPro" id="IPR050187">
    <property type="entry name" value="Lipid_Phosphate_FormReg"/>
</dbReference>
<keyword evidence="1" id="KW-0808">Transferase</keyword>
<sequence length="486" mass="56086">MTNMNENVIIGDFFHLKNDQTKLKVCLYKTFIEISDKKFSLNDFIGFYIEESYLSNDPTVTLALSFYPKLENNKRRRVSYELQFKKFKTKSQNLSFVSKFKDAFDRVTKSDNSKPFLVFLNPNSGSGKAIKLFFNQIVPMWKEMNIKFKVIDTLYANHAKELIKQIDLEKYRGIIVISGDGLVYEIFNGLLSRSDWQKSKAIPVGQIAAGSANGFSSSIARLCGECFQFDKIENFASVMSFVFAKSKPIQMDLVSVQLENRIFINSFLNIEWAMVADVDYESEQFRFLGGSRFVIGALRRVINLRRYKGRVSFMPADDYINYCPKDPNVNILKNTNNYSDKFLERQRLKNTELNFEYKYLKPLEEKVPNDWLTIEDDFVLFCAVNLPLMGTDLIISPDTKLDDGCMMLTYVRAGVPRLRVLQLFDDAAKGKFLENPYIEFVKVKAFRLEPLDDHKQGNIMIDGEKVHYGSLQAEVLPQFVRALANP</sequence>
<dbReference type="InterPro" id="IPR016064">
    <property type="entry name" value="NAD/diacylglycerol_kinase_sf"/>
</dbReference>
<name>A0A813MBQ4_9BILA</name>
<keyword evidence="4" id="KW-0067">ATP-binding</keyword>
<dbReference type="Pfam" id="PF19279">
    <property type="entry name" value="YegS_C"/>
    <property type="match status" value="1"/>
</dbReference>
<comment type="caution">
    <text evidence="6">The sequence shown here is derived from an EMBL/GenBank/DDBJ whole genome shotgun (WGS) entry which is preliminary data.</text>
</comment>
<evidence type="ECO:0000259" key="5">
    <source>
        <dbReference type="PROSITE" id="PS50146"/>
    </source>
</evidence>
<reference evidence="6" key="1">
    <citation type="submission" date="2021-02" db="EMBL/GenBank/DDBJ databases">
        <authorList>
            <person name="Nowell W R."/>
        </authorList>
    </citation>
    <scope>NUCLEOTIDE SEQUENCE</scope>
    <source>
        <strain evidence="6">Ploen Becks lab</strain>
    </source>
</reference>
<accession>A0A813MBQ4</accession>
<evidence type="ECO:0000313" key="6">
    <source>
        <dbReference type="EMBL" id="CAF0716578.1"/>
    </source>
</evidence>
<dbReference type="Gene3D" id="3.40.50.10330">
    <property type="entry name" value="Probable inorganic polyphosphate/atp-NAD kinase, domain 1"/>
    <property type="match status" value="1"/>
</dbReference>
<dbReference type="GO" id="GO:0005737">
    <property type="term" value="C:cytoplasm"/>
    <property type="evidence" value="ECO:0007669"/>
    <property type="project" value="TreeGrafter"/>
</dbReference>
<dbReference type="SMART" id="SM00046">
    <property type="entry name" value="DAGKc"/>
    <property type="match status" value="1"/>
</dbReference>
<evidence type="ECO:0000256" key="1">
    <source>
        <dbReference type="ARBA" id="ARBA00022679"/>
    </source>
</evidence>
<dbReference type="Gene3D" id="2.60.200.40">
    <property type="match status" value="1"/>
</dbReference>
<evidence type="ECO:0000313" key="7">
    <source>
        <dbReference type="Proteomes" id="UP000663879"/>
    </source>
</evidence>
<dbReference type="OrthoDB" id="3853857at2759"/>
<dbReference type="EMBL" id="CAJNOC010000117">
    <property type="protein sequence ID" value="CAF0716578.1"/>
    <property type="molecule type" value="Genomic_DNA"/>
</dbReference>
<evidence type="ECO:0000256" key="3">
    <source>
        <dbReference type="ARBA" id="ARBA00022777"/>
    </source>
</evidence>
<dbReference type="PANTHER" id="PTHR12358:SF112">
    <property type="entry name" value="LD11247P-RELATED"/>
    <property type="match status" value="1"/>
</dbReference>
<dbReference type="PROSITE" id="PS50146">
    <property type="entry name" value="DAGK"/>
    <property type="match status" value="1"/>
</dbReference>
<dbReference type="PANTHER" id="PTHR12358">
    <property type="entry name" value="SPHINGOSINE KINASE"/>
    <property type="match status" value="1"/>
</dbReference>
<dbReference type="AlphaFoldDB" id="A0A813MBQ4"/>
<dbReference type="Proteomes" id="UP000663879">
    <property type="component" value="Unassembled WGS sequence"/>
</dbReference>
<dbReference type="SUPFAM" id="SSF111331">
    <property type="entry name" value="NAD kinase/diacylglycerol kinase-like"/>
    <property type="match status" value="1"/>
</dbReference>